<dbReference type="GO" id="GO:0016740">
    <property type="term" value="F:transferase activity"/>
    <property type="evidence" value="ECO:0007669"/>
    <property type="project" value="UniProtKB-KW"/>
</dbReference>
<accession>A0A2A4FUG1</accession>
<gene>
    <name evidence="1" type="ORF">COO09_13175</name>
</gene>
<dbReference type="AlphaFoldDB" id="A0A2A4FUG1"/>
<dbReference type="EMBL" id="NWUF01000012">
    <property type="protein sequence ID" value="PCE41817.1"/>
    <property type="molecule type" value="Genomic_DNA"/>
</dbReference>
<dbReference type="SUPFAM" id="SSF89796">
    <property type="entry name" value="CoA-transferase family III (CaiB/BaiF)"/>
    <property type="match status" value="1"/>
</dbReference>
<dbReference type="PANTHER" id="PTHR48228">
    <property type="entry name" value="SUCCINYL-COA--D-CITRAMALATE COA-TRANSFERASE"/>
    <property type="match status" value="1"/>
</dbReference>
<sequence length="395" mass="40819">MEARDDIALPLHHWAETELRRLACATGSAAIEALDGATLLGERAALNGLRIPGTVSAGGGCRLVTALDGWIAFNLARPDDRELLPALFGDGTLDPNDDGAIERAVAERRRSELLPLGRELGLAMAALDESRPGPAALVMTDGRPRATPLPASPLVIDLSALWAGPLAGHLLGLAGATVVKVESPRRPDAMRDGDPGLFARLNQGKANVAIDLHGRGGRAALLGLIDRADIVIEAARPRALAQLGIDAERIVGQRQGLVWLTITAHGVAGDAANWVGFGDDAGVAGGLSAALLAASGRIGFVGDAIADPLTGIAAARIGWERWASGTGARIALSMRDVVAEALRSERARDADALDANLRQWAAAAGRPFPVPRMRATGPVQPLGADTGAWLGSAPC</sequence>
<dbReference type="PANTHER" id="PTHR48228:SF7">
    <property type="entry name" value="FATTY ACYL-COA TRANSFERASE RV3272-RELATED"/>
    <property type="match status" value="1"/>
</dbReference>
<name>A0A2A4FUG1_9SPHN</name>
<reference evidence="1 2" key="1">
    <citation type="submission" date="2017-09" db="EMBL/GenBank/DDBJ databases">
        <title>The Catabolism of 3,6-Dichlorosalicylic acid is Initiated by the Cytochrome P450 Monooxygenase DsmABC in Rhizorhabdus dicambivorans Ndbn-20.</title>
        <authorList>
            <person name="Na L."/>
        </authorList>
    </citation>
    <scope>NUCLEOTIDE SEQUENCE [LARGE SCALE GENOMIC DNA]</scope>
    <source>
        <strain evidence="1 2">Ndbn-20m</strain>
    </source>
</reference>
<dbReference type="KEGG" id="rdi:CMV14_18835"/>
<dbReference type="Pfam" id="PF02515">
    <property type="entry name" value="CoA_transf_3"/>
    <property type="match status" value="1"/>
</dbReference>
<protein>
    <submittedName>
        <fullName evidence="1">CoA transferase</fullName>
    </submittedName>
</protein>
<dbReference type="Proteomes" id="UP000218934">
    <property type="component" value="Unassembled WGS sequence"/>
</dbReference>
<dbReference type="OrthoDB" id="4909260at2"/>
<evidence type="ECO:0000313" key="1">
    <source>
        <dbReference type="EMBL" id="PCE41817.1"/>
    </source>
</evidence>
<comment type="caution">
    <text evidence="1">The sequence shown here is derived from an EMBL/GenBank/DDBJ whole genome shotgun (WGS) entry which is preliminary data.</text>
</comment>
<keyword evidence="2" id="KW-1185">Reference proteome</keyword>
<dbReference type="InterPro" id="IPR003673">
    <property type="entry name" value="CoA-Trfase_fam_III"/>
</dbReference>
<proteinExistence type="predicted"/>
<evidence type="ECO:0000313" key="2">
    <source>
        <dbReference type="Proteomes" id="UP000218934"/>
    </source>
</evidence>
<dbReference type="InterPro" id="IPR050509">
    <property type="entry name" value="CoA-transferase_III"/>
</dbReference>
<keyword evidence="1" id="KW-0808">Transferase</keyword>
<dbReference type="InterPro" id="IPR023606">
    <property type="entry name" value="CoA-Trfase_III_dom_1_sf"/>
</dbReference>
<dbReference type="Gene3D" id="3.40.50.10540">
    <property type="entry name" value="Crotonobetainyl-coa:carnitine coa-transferase, domain 1"/>
    <property type="match status" value="1"/>
</dbReference>
<organism evidence="1 2">
    <name type="scientific">Rhizorhabdus dicambivorans</name>
    <dbReference type="NCBI Taxonomy" id="1850238"/>
    <lineage>
        <taxon>Bacteria</taxon>
        <taxon>Pseudomonadati</taxon>
        <taxon>Pseudomonadota</taxon>
        <taxon>Alphaproteobacteria</taxon>
        <taxon>Sphingomonadales</taxon>
        <taxon>Sphingomonadaceae</taxon>
        <taxon>Rhizorhabdus</taxon>
    </lineage>
</organism>